<evidence type="ECO:0000313" key="3">
    <source>
        <dbReference type="Proteomes" id="UP001154282"/>
    </source>
</evidence>
<evidence type="ECO:0000256" key="1">
    <source>
        <dbReference type="SAM" id="MobiDB-lite"/>
    </source>
</evidence>
<feature type="region of interest" description="Disordered" evidence="1">
    <location>
        <begin position="132"/>
        <end position="159"/>
    </location>
</feature>
<protein>
    <submittedName>
        <fullName evidence="2">Uncharacterized protein</fullName>
    </submittedName>
</protein>
<organism evidence="2 3">
    <name type="scientific">Linum tenue</name>
    <dbReference type="NCBI Taxonomy" id="586396"/>
    <lineage>
        <taxon>Eukaryota</taxon>
        <taxon>Viridiplantae</taxon>
        <taxon>Streptophyta</taxon>
        <taxon>Embryophyta</taxon>
        <taxon>Tracheophyta</taxon>
        <taxon>Spermatophyta</taxon>
        <taxon>Magnoliopsida</taxon>
        <taxon>eudicotyledons</taxon>
        <taxon>Gunneridae</taxon>
        <taxon>Pentapetalae</taxon>
        <taxon>rosids</taxon>
        <taxon>fabids</taxon>
        <taxon>Malpighiales</taxon>
        <taxon>Linaceae</taxon>
        <taxon>Linum</taxon>
    </lineage>
</organism>
<feature type="non-terminal residue" evidence="2">
    <location>
        <position position="1"/>
    </location>
</feature>
<proteinExistence type="predicted"/>
<dbReference type="EMBL" id="CAMGYJ010000010">
    <property type="protein sequence ID" value="CAI0554240.1"/>
    <property type="molecule type" value="Genomic_DNA"/>
</dbReference>
<name>A0AAV0RA53_9ROSI</name>
<gene>
    <name evidence="2" type="ORF">LITE_LOCUS47116</name>
</gene>
<accession>A0AAV0RA53</accession>
<dbReference type="AlphaFoldDB" id="A0AAV0RA53"/>
<keyword evidence="3" id="KW-1185">Reference proteome</keyword>
<feature type="compositionally biased region" description="Pro residues" evidence="1">
    <location>
        <begin position="140"/>
        <end position="159"/>
    </location>
</feature>
<reference evidence="2" key="1">
    <citation type="submission" date="2022-08" db="EMBL/GenBank/DDBJ databases">
        <authorList>
            <person name="Gutierrez-Valencia J."/>
        </authorList>
    </citation>
    <scope>NUCLEOTIDE SEQUENCE</scope>
</reference>
<evidence type="ECO:0000313" key="2">
    <source>
        <dbReference type="EMBL" id="CAI0554240.1"/>
    </source>
</evidence>
<dbReference type="Proteomes" id="UP001154282">
    <property type="component" value="Unassembled WGS sequence"/>
</dbReference>
<comment type="caution">
    <text evidence="2">The sequence shown here is derived from an EMBL/GenBank/DDBJ whole genome shotgun (WGS) entry which is preliminary data.</text>
</comment>
<sequence length="159" mass="17865">LRLLSLSPSLTLLDLHRYRTRSSCCFLRRYVASGTDLHVGDLSRYALRRKNLFQIGVGNRALTRVRSRMQSWPEKDCSGRRKRADGNNCVSLSPLSAFPFLSPLPPQFGGRVKTVKKPLVCPPPELFQTIQTRASSSDSPFPPCHLRPPSPYPSFPNKA</sequence>